<evidence type="ECO:0000313" key="4">
    <source>
        <dbReference type="Proteomes" id="UP001281003"/>
    </source>
</evidence>
<feature type="compositionally biased region" description="Acidic residues" evidence="2">
    <location>
        <begin position="300"/>
        <end position="317"/>
    </location>
</feature>
<feature type="compositionally biased region" description="Acidic residues" evidence="2">
    <location>
        <begin position="473"/>
        <end position="482"/>
    </location>
</feature>
<feature type="region of interest" description="Disordered" evidence="2">
    <location>
        <begin position="212"/>
        <end position="482"/>
    </location>
</feature>
<keyword evidence="4" id="KW-1185">Reference proteome</keyword>
<gene>
    <name evidence="3" type="ORF">B0T20DRAFT_480709</name>
</gene>
<name>A0AAE0PC14_SORBR</name>
<keyword evidence="1" id="KW-0175">Coiled coil</keyword>
<dbReference type="PANTHER" id="PTHR42067:SF1">
    <property type="entry name" value="MITOTIC APPARATUS PROTEIN P62"/>
    <property type="match status" value="1"/>
</dbReference>
<comment type="caution">
    <text evidence="3">The sequence shown here is derived from an EMBL/GenBank/DDBJ whole genome shotgun (WGS) entry which is preliminary data.</text>
</comment>
<feature type="compositionally biased region" description="Basic and acidic residues" evidence="2">
    <location>
        <begin position="332"/>
        <end position="341"/>
    </location>
</feature>
<accession>A0AAE0PC14</accession>
<dbReference type="Gene3D" id="1.20.5.370">
    <property type="match status" value="1"/>
</dbReference>
<organism evidence="3 4">
    <name type="scientific">Sordaria brevicollis</name>
    <dbReference type="NCBI Taxonomy" id="83679"/>
    <lineage>
        <taxon>Eukaryota</taxon>
        <taxon>Fungi</taxon>
        <taxon>Dikarya</taxon>
        <taxon>Ascomycota</taxon>
        <taxon>Pezizomycotina</taxon>
        <taxon>Sordariomycetes</taxon>
        <taxon>Sordariomycetidae</taxon>
        <taxon>Sordariales</taxon>
        <taxon>Sordariaceae</taxon>
        <taxon>Sordaria</taxon>
    </lineage>
</organism>
<feature type="coiled-coil region" evidence="1">
    <location>
        <begin position="162"/>
        <end position="196"/>
    </location>
</feature>
<evidence type="ECO:0000256" key="1">
    <source>
        <dbReference type="SAM" id="Coils"/>
    </source>
</evidence>
<protein>
    <recommendedName>
        <fullName evidence="5">Mitotic apparatus protein p62</fullName>
    </recommendedName>
</protein>
<dbReference type="PANTHER" id="PTHR42067">
    <property type="entry name" value="YALI0C15378P"/>
    <property type="match status" value="1"/>
</dbReference>
<evidence type="ECO:0000313" key="3">
    <source>
        <dbReference type="EMBL" id="KAK3397123.1"/>
    </source>
</evidence>
<feature type="compositionally biased region" description="Acidic residues" evidence="2">
    <location>
        <begin position="252"/>
        <end position="261"/>
    </location>
</feature>
<reference evidence="3" key="1">
    <citation type="journal article" date="2023" name="Mol. Phylogenet. Evol.">
        <title>Genome-scale phylogeny and comparative genomics of the fungal order Sordariales.</title>
        <authorList>
            <person name="Hensen N."/>
            <person name="Bonometti L."/>
            <person name="Westerberg I."/>
            <person name="Brannstrom I.O."/>
            <person name="Guillou S."/>
            <person name="Cros-Aarteil S."/>
            <person name="Calhoun S."/>
            <person name="Haridas S."/>
            <person name="Kuo A."/>
            <person name="Mondo S."/>
            <person name="Pangilinan J."/>
            <person name="Riley R."/>
            <person name="LaButti K."/>
            <person name="Andreopoulos B."/>
            <person name="Lipzen A."/>
            <person name="Chen C."/>
            <person name="Yan M."/>
            <person name="Daum C."/>
            <person name="Ng V."/>
            <person name="Clum A."/>
            <person name="Steindorff A."/>
            <person name="Ohm R.A."/>
            <person name="Martin F."/>
            <person name="Silar P."/>
            <person name="Natvig D.O."/>
            <person name="Lalanne C."/>
            <person name="Gautier V."/>
            <person name="Ament-Velasquez S.L."/>
            <person name="Kruys A."/>
            <person name="Hutchinson M.I."/>
            <person name="Powell A.J."/>
            <person name="Barry K."/>
            <person name="Miller A.N."/>
            <person name="Grigoriev I.V."/>
            <person name="Debuchy R."/>
            <person name="Gladieux P."/>
            <person name="Hiltunen Thoren M."/>
            <person name="Johannesson H."/>
        </authorList>
    </citation>
    <scope>NUCLEOTIDE SEQUENCE</scope>
    <source>
        <strain evidence="3">FGSC 1904</strain>
    </source>
</reference>
<proteinExistence type="predicted"/>
<evidence type="ECO:0008006" key="5">
    <source>
        <dbReference type="Google" id="ProtNLM"/>
    </source>
</evidence>
<sequence>MTSSSSTIIRIPRTDTDQEDDFILGEVTRSGAGGSSAGRASAKPLNLKIVATEGEEPYALTLKHDTINSLRSSSSSCTPSEWESILSSLLITASPISDIEAGAEVESRGKKKSITITIRRRVAGINQRLGSLTLSRSPSSEIQLFDWCSQLAISRQTALSSLSTSAAQVADLEARVADLKKQLEELTQAKVDQETELLQKFRALLNEKKGKIRQQQQVISSRARTGSSQDGLSGVIESARAKSATKTHATQPDEDEEEEEEGGAKLGRISGARGATGTAKSRTARVSRPGKRKATKDVSSSDEDDEDSEKMDIDEPEPSSKTMGQSSSSKTLDVEGDHDGNKDEDEEEDEDEDGSGRISGRETPDRDFDDDETASEPDEEDEMAEAGEKDLDVGGLPASPPPVARKGRGAAVSTSKTTTPQKKTAGGTAGTAKGKGKETPTPTKSTPASNTKRAGATATRASQPAVPAKVDEGSETESDDEL</sequence>
<evidence type="ECO:0000256" key="2">
    <source>
        <dbReference type="SAM" id="MobiDB-lite"/>
    </source>
</evidence>
<dbReference type="InterPro" id="IPR014751">
    <property type="entry name" value="XRCC4-like_C"/>
</dbReference>
<reference evidence="3" key="2">
    <citation type="submission" date="2023-07" db="EMBL/GenBank/DDBJ databases">
        <authorList>
            <consortium name="Lawrence Berkeley National Laboratory"/>
            <person name="Haridas S."/>
            <person name="Hensen N."/>
            <person name="Bonometti L."/>
            <person name="Westerberg I."/>
            <person name="Brannstrom I.O."/>
            <person name="Guillou S."/>
            <person name="Cros-Aarteil S."/>
            <person name="Calhoun S."/>
            <person name="Kuo A."/>
            <person name="Mondo S."/>
            <person name="Pangilinan J."/>
            <person name="Riley R."/>
            <person name="LaButti K."/>
            <person name="Andreopoulos B."/>
            <person name="Lipzen A."/>
            <person name="Chen C."/>
            <person name="Yanf M."/>
            <person name="Daum C."/>
            <person name="Ng V."/>
            <person name="Clum A."/>
            <person name="Steindorff A."/>
            <person name="Ohm R."/>
            <person name="Martin F."/>
            <person name="Silar P."/>
            <person name="Natvig D."/>
            <person name="Lalanne C."/>
            <person name="Gautier V."/>
            <person name="Ament-velasquez S.L."/>
            <person name="Kruys A."/>
            <person name="Hutchinson M.I."/>
            <person name="Powell A.J."/>
            <person name="Barry K."/>
            <person name="Miller A.N."/>
            <person name="Grigoriev I.V."/>
            <person name="Debuchy R."/>
            <person name="Gladieux P."/>
            <person name="Thoren M.H."/>
            <person name="Johannesson H."/>
        </authorList>
    </citation>
    <scope>NUCLEOTIDE SEQUENCE</scope>
    <source>
        <strain evidence="3">FGSC 1904</strain>
    </source>
</reference>
<feature type="compositionally biased region" description="Polar residues" evidence="2">
    <location>
        <begin position="213"/>
        <end position="231"/>
    </location>
</feature>
<dbReference type="SUPFAM" id="SSF58022">
    <property type="entry name" value="XRCC4, C-terminal oligomerization domain"/>
    <property type="match status" value="1"/>
</dbReference>
<dbReference type="Proteomes" id="UP001281003">
    <property type="component" value="Unassembled WGS sequence"/>
</dbReference>
<feature type="compositionally biased region" description="Acidic residues" evidence="2">
    <location>
        <begin position="342"/>
        <end position="353"/>
    </location>
</feature>
<feature type="compositionally biased region" description="Low complexity" evidence="2">
    <location>
        <begin position="439"/>
        <end position="452"/>
    </location>
</feature>
<dbReference type="AlphaFoldDB" id="A0AAE0PC14"/>
<dbReference type="EMBL" id="JAUTDP010000008">
    <property type="protein sequence ID" value="KAK3397123.1"/>
    <property type="molecule type" value="Genomic_DNA"/>
</dbReference>
<feature type="compositionally biased region" description="Low complexity" evidence="2">
    <location>
        <begin position="319"/>
        <end position="331"/>
    </location>
</feature>
<feature type="compositionally biased region" description="Basic residues" evidence="2">
    <location>
        <begin position="282"/>
        <end position="294"/>
    </location>
</feature>
<feature type="compositionally biased region" description="Acidic residues" evidence="2">
    <location>
        <begin position="367"/>
        <end position="385"/>
    </location>
</feature>
<feature type="compositionally biased region" description="Low complexity" evidence="2">
    <location>
        <begin position="413"/>
        <end position="432"/>
    </location>
</feature>